<feature type="region of interest" description="Disordered" evidence="1">
    <location>
        <begin position="211"/>
        <end position="231"/>
    </location>
</feature>
<comment type="caution">
    <text evidence="2">The sequence shown here is derived from an EMBL/GenBank/DDBJ whole genome shotgun (WGS) entry which is preliminary data.</text>
</comment>
<sequence>MLDVKGWGHPVVIVEAVHEKDTHRISFVKMSSYKREGVLPNERPVWEKLSWRQQMETGESNAESLCLFHVPHVYTLVFSPGSPEILEKWNSHHGPYSTEQAMMSLASFNELLNLFGLIQTRPAVHSSPQQQHCHNQSSSTSTHVSRSSGSTPNQNPVISTPIVMSSAVAGTSTWAKVAARTVSPSIDNARPQCFLPGSDMTLWPSICPDERETAESRNAQKQTSATSSNRRKINASSYVSALVSSTAADSSTLAAREQALSMAICRP</sequence>
<dbReference type="EMBL" id="JAZHXI010000003">
    <property type="protein sequence ID" value="KAL2073834.1"/>
    <property type="molecule type" value="Genomic_DNA"/>
</dbReference>
<dbReference type="Proteomes" id="UP001595075">
    <property type="component" value="Unassembled WGS sequence"/>
</dbReference>
<evidence type="ECO:0000313" key="3">
    <source>
        <dbReference type="Proteomes" id="UP001595075"/>
    </source>
</evidence>
<gene>
    <name evidence="2" type="ORF">VTL71DRAFT_11160</name>
</gene>
<feature type="region of interest" description="Disordered" evidence="1">
    <location>
        <begin position="125"/>
        <end position="158"/>
    </location>
</feature>
<feature type="compositionally biased region" description="Low complexity" evidence="1">
    <location>
        <begin position="137"/>
        <end position="151"/>
    </location>
</feature>
<proteinExistence type="predicted"/>
<reference evidence="2 3" key="1">
    <citation type="journal article" date="2024" name="Commun. Biol.">
        <title>Comparative genomic analysis of thermophilic fungi reveals convergent evolutionary adaptations and gene losses.</title>
        <authorList>
            <person name="Steindorff A.S."/>
            <person name="Aguilar-Pontes M.V."/>
            <person name="Robinson A.J."/>
            <person name="Andreopoulos B."/>
            <person name="LaButti K."/>
            <person name="Kuo A."/>
            <person name="Mondo S."/>
            <person name="Riley R."/>
            <person name="Otillar R."/>
            <person name="Haridas S."/>
            <person name="Lipzen A."/>
            <person name="Grimwood J."/>
            <person name="Schmutz J."/>
            <person name="Clum A."/>
            <person name="Reid I.D."/>
            <person name="Moisan M.C."/>
            <person name="Butler G."/>
            <person name="Nguyen T.T.M."/>
            <person name="Dewar K."/>
            <person name="Conant G."/>
            <person name="Drula E."/>
            <person name="Henrissat B."/>
            <person name="Hansel C."/>
            <person name="Singer S."/>
            <person name="Hutchinson M.I."/>
            <person name="de Vries R.P."/>
            <person name="Natvig D.O."/>
            <person name="Powell A.J."/>
            <person name="Tsang A."/>
            <person name="Grigoriev I.V."/>
        </authorList>
    </citation>
    <scope>NUCLEOTIDE SEQUENCE [LARGE SCALE GENOMIC DNA]</scope>
    <source>
        <strain evidence="2 3">CBS 494.80</strain>
    </source>
</reference>
<protein>
    <submittedName>
        <fullName evidence="2">Uncharacterized protein</fullName>
    </submittedName>
</protein>
<keyword evidence="3" id="KW-1185">Reference proteome</keyword>
<evidence type="ECO:0000256" key="1">
    <source>
        <dbReference type="SAM" id="MobiDB-lite"/>
    </source>
</evidence>
<organism evidence="2 3">
    <name type="scientific">Oculimacula yallundae</name>
    <dbReference type="NCBI Taxonomy" id="86028"/>
    <lineage>
        <taxon>Eukaryota</taxon>
        <taxon>Fungi</taxon>
        <taxon>Dikarya</taxon>
        <taxon>Ascomycota</taxon>
        <taxon>Pezizomycotina</taxon>
        <taxon>Leotiomycetes</taxon>
        <taxon>Helotiales</taxon>
        <taxon>Ploettnerulaceae</taxon>
        <taxon>Oculimacula</taxon>
    </lineage>
</organism>
<accession>A0ABR4CXP9</accession>
<feature type="compositionally biased region" description="Polar residues" evidence="1">
    <location>
        <begin position="126"/>
        <end position="136"/>
    </location>
</feature>
<evidence type="ECO:0000313" key="2">
    <source>
        <dbReference type="EMBL" id="KAL2073834.1"/>
    </source>
</evidence>
<feature type="compositionally biased region" description="Polar residues" evidence="1">
    <location>
        <begin position="216"/>
        <end position="231"/>
    </location>
</feature>
<name>A0ABR4CXP9_9HELO</name>